<feature type="transmembrane region" description="Helical" evidence="1">
    <location>
        <begin position="21"/>
        <end position="44"/>
    </location>
</feature>
<keyword evidence="1" id="KW-1133">Transmembrane helix</keyword>
<dbReference type="RefSeq" id="WP_114372209.1">
    <property type="nucleotide sequence ID" value="NZ_QPEX01000045.1"/>
</dbReference>
<dbReference type="Proteomes" id="UP000253562">
    <property type="component" value="Unassembled WGS sequence"/>
</dbReference>
<evidence type="ECO:0000256" key="1">
    <source>
        <dbReference type="SAM" id="Phobius"/>
    </source>
</evidence>
<keyword evidence="1" id="KW-0472">Membrane</keyword>
<accession>A0A368KKC7</accession>
<organism evidence="2 3">
    <name type="scientific">Bremerella cremea</name>
    <dbReference type="NCBI Taxonomy" id="1031537"/>
    <lineage>
        <taxon>Bacteria</taxon>
        <taxon>Pseudomonadati</taxon>
        <taxon>Planctomycetota</taxon>
        <taxon>Planctomycetia</taxon>
        <taxon>Pirellulales</taxon>
        <taxon>Pirellulaceae</taxon>
        <taxon>Bremerella</taxon>
    </lineage>
</organism>
<comment type="caution">
    <text evidence="2">The sequence shown here is derived from an EMBL/GenBank/DDBJ whole genome shotgun (WGS) entry which is preliminary data.</text>
</comment>
<dbReference type="AlphaFoldDB" id="A0A368KKC7"/>
<evidence type="ECO:0000313" key="3">
    <source>
        <dbReference type="Proteomes" id="UP000253562"/>
    </source>
</evidence>
<reference evidence="2 3" key="1">
    <citation type="submission" date="2018-07" db="EMBL/GenBank/DDBJ databases">
        <title>Comparative genomes isolates from brazilian mangrove.</title>
        <authorList>
            <person name="De Araujo J.E."/>
            <person name="Taketani R.G."/>
            <person name="Silva M.C.P."/>
            <person name="Lourenco M.V."/>
            <person name="Oliveira V.M."/>
            <person name="Andreote F.D."/>
        </authorList>
    </citation>
    <scope>NUCLEOTIDE SEQUENCE [LARGE SCALE GENOMIC DNA]</scope>
    <source>
        <strain evidence="2 3">HEX PRIS-MGV</strain>
    </source>
</reference>
<protein>
    <submittedName>
        <fullName evidence="2">Uncharacterized protein</fullName>
    </submittedName>
</protein>
<proteinExistence type="predicted"/>
<evidence type="ECO:0000313" key="2">
    <source>
        <dbReference type="EMBL" id="RCS41228.1"/>
    </source>
</evidence>
<sequence length="234" mass="26041">MPELAEKSEPTINESGQSFRLRFSLAAMLGIITILAAIFGYLGYYRPAQAIVSYQVATIPTQQLDAIGLTFNAIEGSPYRWAEVNDFDLATFTPEDNRTQQPFSVRKTAISSWPMEAASYVDIRFVDTQTEDGRPMRVIETSQFTGFMGTRKAGLNLQLRLELNVSHQYPDFPNAPKDYLPQLKTAEGKIFYEGAMPGGDLLFIAPISNDVYHAVLVSAKPVDKQSSTTTQPNR</sequence>
<dbReference type="OrthoDB" id="283093at2"/>
<dbReference type="EMBL" id="QPEX01000045">
    <property type="protein sequence ID" value="RCS41228.1"/>
    <property type="molecule type" value="Genomic_DNA"/>
</dbReference>
<name>A0A368KKC7_9BACT</name>
<gene>
    <name evidence="2" type="ORF">DTL42_21905</name>
</gene>
<keyword evidence="1" id="KW-0812">Transmembrane</keyword>